<dbReference type="InterPro" id="IPR011275">
    <property type="entry name" value="Malate_DH_type3"/>
</dbReference>
<dbReference type="Pfam" id="PF00056">
    <property type="entry name" value="Ldh_1_N"/>
    <property type="match status" value="1"/>
</dbReference>
<dbReference type="SUPFAM" id="SSF56327">
    <property type="entry name" value="LDH C-terminal domain-like"/>
    <property type="match status" value="1"/>
</dbReference>
<evidence type="ECO:0000256" key="5">
    <source>
        <dbReference type="RuleBase" id="RU003369"/>
    </source>
</evidence>
<dbReference type="Gene3D" id="3.90.110.10">
    <property type="entry name" value="Lactate dehydrogenase/glycoside hydrolase, family 4, C-terminal"/>
    <property type="match status" value="1"/>
</dbReference>
<dbReference type="PANTHER" id="PTHR43128:SF16">
    <property type="entry name" value="L-LACTATE DEHYDROGENASE"/>
    <property type="match status" value="1"/>
</dbReference>
<organism evidence="8 9">
    <name type="scientific">Geodia barretti</name>
    <name type="common">Barrett's horny sponge</name>
    <dbReference type="NCBI Taxonomy" id="519541"/>
    <lineage>
        <taxon>Eukaryota</taxon>
        <taxon>Metazoa</taxon>
        <taxon>Porifera</taxon>
        <taxon>Demospongiae</taxon>
        <taxon>Heteroscleromorpha</taxon>
        <taxon>Tetractinellida</taxon>
        <taxon>Astrophorina</taxon>
        <taxon>Geodiidae</taxon>
        <taxon>Geodia</taxon>
    </lineage>
</organism>
<comment type="catalytic activity">
    <reaction evidence="4">
        <text>(S)-lactate + NAD(+) = pyruvate + NADH + H(+)</text>
        <dbReference type="Rhea" id="RHEA:23444"/>
        <dbReference type="ChEBI" id="CHEBI:15361"/>
        <dbReference type="ChEBI" id="CHEBI:15378"/>
        <dbReference type="ChEBI" id="CHEBI:16651"/>
        <dbReference type="ChEBI" id="CHEBI:57540"/>
        <dbReference type="ChEBI" id="CHEBI:57945"/>
        <dbReference type="EC" id="1.1.1.27"/>
    </reaction>
</comment>
<reference evidence="8" key="1">
    <citation type="submission" date="2023-03" db="EMBL/GenBank/DDBJ databases">
        <authorList>
            <person name="Steffen K."/>
            <person name="Cardenas P."/>
        </authorList>
    </citation>
    <scope>NUCLEOTIDE SEQUENCE</scope>
</reference>
<name>A0AA35X485_GEOBA</name>
<evidence type="ECO:0000256" key="3">
    <source>
        <dbReference type="ARBA" id="ARBA00023027"/>
    </source>
</evidence>
<evidence type="ECO:0000256" key="4">
    <source>
        <dbReference type="ARBA" id="ARBA00049258"/>
    </source>
</evidence>
<dbReference type="InterPro" id="IPR001236">
    <property type="entry name" value="Lactate/malate_DH_N"/>
</dbReference>
<evidence type="ECO:0000259" key="6">
    <source>
        <dbReference type="Pfam" id="PF00056"/>
    </source>
</evidence>
<dbReference type="GO" id="GO:0006089">
    <property type="term" value="P:lactate metabolic process"/>
    <property type="evidence" value="ECO:0007669"/>
    <property type="project" value="TreeGrafter"/>
</dbReference>
<dbReference type="InterPro" id="IPR036291">
    <property type="entry name" value="NAD(P)-bd_dom_sf"/>
</dbReference>
<dbReference type="PANTHER" id="PTHR43128">
    <property type="entry name" value="L-2-HYDROXYCARBOXYLATE DEHYDROGENASE (NAD(P)(+))"/>
    <property type="match status" value="1"/>
</dbReference>
<sequence length="225" mass="24068">MEEEVARKKISVIGAGNVGATAAFLIAQKQLGDVVMIDIVDGVPQGKALDMAQMGPIELFDAAVDGDLDYTATAGSDLVIITSGSPRKPGMTREDLLQINANIVGSVTENVVKNSPDCILMMLTNPLDIMTYHAWKVSGFPSHRVVGQAGVLDSARFRYFISLELGVSVEDIQALVLGGHGDTMVPLPRYTTVNGIPIPQLIPEDRIEAMAQRTRDGGAENRQPP</sequence>
<accession>A0AA35X485</accession>
<dbReference type="InterPro" id="IPR001557">
    <property type="entry name" value="L-lactate/malate_DH"/>
</dbReference>
<dbReference type="Gene3D" id="3.40.50.720">
    <property type="entry name" value="NAD(P)-binding Rossmann-like Domain"/>
    <property type="match status" value="1"/>
</dbReference>
<feature type="domain" description="Lactate/malate dehydrogenase N-terminal" evidence="6">
    <location>
        <begin position="9"/>
        <end position="147"/>
    </location>
</feature>
<keyword evidence="3" id="KW-0520">NAD</keyword>
<keyword evidence="2 5" id="KW-0560">Oxidoreductase</keyword>
<comment type="similarity">
    <text evidence="5">Belongs to the LDH/MDH superfamily.</text>
</comment>
<evidence type="ECO:0000259" key="7">
    <source>
        <dbReference type="Pfam" id="PF02866"/>
    </source>
</evidence>
<evidence type="ECO:0000256" key="2">
    <source>
        <dbReference type="ARBA" id="ARBA00023002"/>
    </source>
</evidence>
<proteinExistence type="inferred from homology"/>
<dbReference type="Proteomes" id="UP001174909">
    <property type="component" value="Unassembled WGS sequence"/>
</dbReference>
<dbReference type="CDD" id="cd01339">
    <property type="entry name" value="LDH-like_MDH"/>
    <property type="match status" value="1"/>
</dbReference>
<dbReference type="InterPro" id="IPR015955">
    <property type="entry name" value="Lactate_DH/Glyco_Ohase_4_C"/>
</dbReference>
<keyword evidence="9" id="KW-1185">Reference proteome</keyword>
<evidence type="ECO:0000256" key="1">
    <source>
        <dbReference type="ARBA" id="ARBA00016495"/>
    </source>
</evidence>
<dbReference type="GO" id="GO:0004459">
    <property type="term" value="F:L-lactate dehydrogenase (NAD+) activity"/>
    <property type="evidence" value="ECO:0007669"/>
    <property type="project" value="UniProtKB-EC"/>
</dbReference>
<dbReference type="Pfam" id="PF02866">
    <property type="entry name" value="Ldh_1_C"/>
    <property type="match status" value="1"/>
</dbReference>
<dbReference type="FunFam" id="3.40.50.720:FF:000018">
    <property type="entry name" value="Malate dehydrogenase"/>
    <property type="match status" value="1"/>
</dbReference>
<protein>
    <recommendedName>
        <fullName evidence="1">L-lactate dehydrogenase</fullName>
    </recommendedName>
</protein>
<dbReference type="NCBIfam" id="NF004863">
    <property type="entry name" value="PRK06223.1"/>
    <property type="match status" value="1"/>
</dbReference>
<dbReference type="EMBL" id="CASHTH010003423">
    <property type="protein sequence ID" value="CAI8044813.1"/>
    <property type="molecule type" value="Genomic_DNA"/>
</dbReference>
<comment type="caution">
    <text evidence="8">The sequence shown here is derived from an EMBL/GenBank/DDBJ whole genome shotgun (WGS) entry which is preliminary data.</text>
</comment>
<dbReference type="InterPro" id="IPR022383">
    <property type="entry name" value="Lactate/malate_DH_C"/>
</dbReference>
<dbReference type="AlphaFoldDB" id="A0AA35X485"/>
<evidence type="ECO:0000313" key="8">
    <source>
        <dbReference type="EMBL" id="CAI8044813.1"/>
    </source>
</evidence>
<dbReference type="PRINTS" id="PR00086">
    <property type="entry name" value="LLDHDRGNASE"/>
</dbReference>
<feature type="domain" description="Lactate/malate dehydrogenase C-terminal" evidence="7">
    <location>
        <begin position="152"/>
        <end position="220"/>
    </location>
</feature>
<evidence type="ECO:0000313" key="9">
    <source>
        <dbReference type="Proteomes" id="UP001174909"/>
    </source>
</evidence>
<gene>
    <name evidence="8" type="ORF">GBAR_LOCUS24819</name>
</gene>
<dbReference type="SUPFAM" id="SSF51735">
    <property type="entry name" value="NAD(P)-binding Rossmann-fold domains"/>
    <property type="match status" value="1"/>
</dbReference>